<accession>A0A7X2PAZ2</accession>
<dbReference type="GO" id="GO:0005886">
    <property type="term" value="C:plasma membrane"/>
    <property type="evidence" value="ECO:0007669"/>
    <property type="project" value="TreeGrafter"/>
</dbReference>
<gene>
    <name evidence="5" type="ORF">FYJ80_01275</name>
</gene>
<organism evidence="5 6">
    <name type="scientific">Bullifex porci</name>
    <dbReference type="NCBI Taxonomy" id="2606638"/>
    <lineage>
        <taxon>Bacteria</taxon>
        <taxon>Pseudomonadati</taxon>
        <taxon>Spirochaetota</taxon>
        <taxon>Spirochaetia</taxon>
        <taxon>Spirochaetales</taxon>
        <taxon>Spirochaetaceae</taxon>
        <taxon>Bullifex</taxon>
    </lineage>
</organism>
<sequence>MKFNDYDVEYISVNTLIVGTGAAGYNAACKLKKLGQSDIILISENRVGGTSRNTGSDKQTYYKLTLSGDTPDSVSEMANTLFEGKAVDGDIALCEAALSAPSFLRLVELGLPFPVNRYGEYVGYKTDHDPRNRATSIGPYTSREMTRALEREAEALQVPFKDHLQVIKILSDRERSYGAICLNTNDNTFVVIQAENIIYATGGPAGIYKNSVYPESQFGATGLAFEAGVKGRNLTEWQFGLASVAPRWNVSGTYMQALPRFISVNKDGTDEREFLNDFFSNAGDMLSKVFLKGYQWPFDVRKVDGGSSIIDILVYLETCKGRRVFLDFTRDPLDGNFEFKALSSEAYSYLERAGALVKKPIERLRIMNSPAILFYQDKGVDLNTEPLEISLCAQHNNGGLEINCWWESNIKNFFVVGEAAGSHGVYRPGGSALNAGQVGSTRAATYIAKKYSSSTQDEKKFKEIAKKALEEVTGIAKATLSSEENVFTLRDKLTLAMSNCGGAIRDRDAIVELISSIDSYIKQFNEEVKYSKPTALKHVFRLRDTLLTQKCYLESMLNYASEKGKSRGSALYTDYTGFKPYASLPNTFTFSLDDGAKDSLIQEMLYKDGKCSFNWRPVRPLPKNDDFFENVWRSYRENGNIN</sequence>
<dbReference type="Proteomes" id="UP000460549">
    <property type="component" value="Unassembled WGS sequence"/>
</dbReference>
<feature type="domain" description="FAD-dependent oxidoreductase 2 FAD-binding" evidence="4">
    <location>
        <begin position="16"/>
        <end position="433"/>
    </location>
</feature>
<evidence type="ECO:0000256" key="1">
    <source>
        <dbReference type="ARBA" id="ARBA00001974"/>
    </source>
</evidence>
<proteinExistence type="predicted"/>
<dbReference type="InterPro" id="IPR036188">
    <property type="entry name" value="FAD/NAD-bd_sf"/>
</dbReference>
<protein>
    <submittedName>
        <fullName evidence="5">FAD-binding protein</fullName>
    </submittedName>
</protein>
<evidence type="ECO:0000256" key="2">
    <source>
        <dbReference type="ARBA" id="ARBA00022630"/>
    </source>
</evidence>
<dbReference type="InterPro" id="IPR027477">
    <property type="entry name" value="Succ_DH/fumarate_Rdtase_cat_sf"/>
</dbReference>
<dbReference type="Pfam" id="PF00890">
    <property type="entry name" value="FAD_binding_2"/>
    <property type="match status" value="1"/>
</dbReference>
<comment type="cofactor">
    <cofactor evidence="1">
        <name>FAD</name>
        <dbReference type="ChEBI" id="CHEBI:57692"/>
    </cofactor>
</comment>
<dbReference type="InterPro" id="IPR030664">
    <property type="entry name" value="SdhA/FrdA/AprA"/>
</dbReference>
<evidence type="ECO:0000313" key="6">
    <source>
        <dbReference type="Proteomes" id="UP000460549"/>
    </source>
</evidence>
<dbReference type="SUPFAM" id="SSF51905">
    <property type="entry name" value="FAD/NAD(P)-binding domain"/>
    <property type="match status" value="1"/>
</dbReference>
<dbReference type="GO" id="GO:0009055">
    <property type="term" value="F:electron transfer activity"/>
    <property type="evidence" value="ECO:0007669"/>
    <property type="project" value="TreeGrafter"/>
</dbReference>
<comment type="caution">
    <text evidence="5">The sequence shown here is derived from an EMBL/GenBank/DDBJ whole genome shotgun (WGS) entry which is preliminary data.</text>
</comment>
<dbReference type="Gene3D" id="3.50.50.60">
    <property type="entry name" value="FAD/NAD(P)-binding domain"/>
    <property type="match status" value="2"/>
</dbReference>
<dbReference type="Gene3D" id="3.90.700.10">
    <property type="entry name" value="Succinate dehydrogenase/fumarate reductase flavoprotein, catalytic domain"/>
    <property type="match status" value="1"/>
</dbReference>
<dbReference type="GO" id="GO:0009061">
    <property type="term" value="P:anaerobic respiration"/>
    <property type="evidence" value="ECO:0007669"/>
    <property type="project" value="TreeGrafter"/>
</dbReference>
<name>A0A7X2PAZ2_9SPIO</name>
<keyword evidence="2" id="KW-0285">Flavoprotein</keyword>
<keyword evidence="3" id="KW-0560">Oxidoreductase</keyword>
<dbReference type="GO" id="GO:0000104">
    <property type="term" value="F:succinate dehydrogenase activity"/>
    <property type="evidence" value="ECO:0007669"/>
    <property type="project" value="TreeGrafter"/>
</dbReference>
<dbReference type="PANTHER" id="PTHR11632">
    <property type="entry name" value="SUCCINATE DEHYDROGENASE 2 FLAVOPROTEIN SUBUNIT"/>
    <property type="match status" value="1"/>
</dbReference>
<dbReference type="EMBL" id="VUNN01000002">
    <property type="protein sequence ID" value="MSU05417.1"/>
    <property type="molecule type" value="Genomic_DNA"/>
</dbReference>
<reference evidence="5 6" key="1">
    <citation type="submission" date="2019-08" db="EMBL/GenBank/DDBJ databases">
        <title>In-depth cultivation of the pig gut microbiome towards novel bacterial diversity and tailored functional studies.</title>
        <authorList>
            <person name="Wylensek D."/>
            <person name="Hitch T.C.A."/>
            <person name="Clavel T."/>
        </authorList>
    </citation>
    <scope>NUCLEOTIDE SEQUENCE [LARGE SCALE GENOMIC DNA]</scope>
    <source>
        <strain evidence="5 6">NM-380-WT-3C1</strain>
    </source>
</reference>
<keyword evidence="6" id="KW-1185">Reference proteome</keyword>
<evidence type="ECO:0000256" key="3">
    <source>
        <dbReference type="ARBA" id="ARBA00023002"/>
    </source>
</evidence>
<dbReference type="RefSeq" id="WP_154424319.1">
    <property type="nucleotide sequence ID" value="NZ_VUNN01000002.1"/>
</dbReference>
<dbReference type="PANTHER" id="PTHR11632:SF51">
    <property type="entry name" value="SUCCINATE DEHYDROGENASE [UBIQUINONE] FLAVOPROTEIN SUBUNIT, MITOCHONDRIAL"/>
    <property type="match status" value="1"/>
</dbReference>
<dbReference type="GO" id="GO:0050660">
    <property type="term" value="F:flavin adenine dinucleotide binding"/>
    <property type="evidence" value="ECO:0007669"/>
    <property type="project" value="TreeGrafter"/>
</dbReference>
<dbReference type="AlphaFoldDB" id="A0A7X2PAZ2"/>
<dbReference type="InterPro" id="IPR003953">
    <property type="entry name" value="FAD-dep_OxRdtase_2_FAD-bd"/>
</dbReference>
<evidence type="ECO:0000313" key="5">
    <source>
        <dbReference type="EMBL" id="MSU05417.1"/>
    </source>
</evidence>
<evidence type="ECO:0000259" key="4">
    <source>
        <dbReference type="Pfam" id="PF00890"/>
    </source>
</evidence>